<dbReference type="InterPro" id="IPR025158">
    <property type="entry name" value="Mg_chelat-rel_C"/>
</dbReference>
<dbReference type="PANTHER" id="PTHR32039">
    <property type="entry name" value="MAGNESIUM-CHELATASE SUBUNIT CHLI"/>
    <property type="match status" value="1"/>
</dbReference>
<dbReference type="SUPFAM" id="SSF54211">
    <property type="entry name" value="Ribosomal protein S5 domain 2-like"/>
    <property type="match status" value="1"/>
</dbReference>
<dbReference type="InterPro" id="IPR020568">
    <property type="entry name" value="Ribosomal_Su5_D2-typ_SF"/>
</dbReference>
<reference evidence="4 5" key="1">
    <citation type="submission" date="2023-04" db="EMBL/GenBank/DDBJ databases">
        <title>The genome sequence of Polyangium sorediatum DSM14670.</title>
        <authorList>
            <person name="Zhang X."/>
        </authorList>
    </citation>
    <scope>NUCLEOTIDE SEQUENCE [LARGE SCALE GENOMIC DNA]</scope>
    <source>
        <strain evidence="4 5">DSM 14670</strain>
    </source>
</reference>
<proteinExistence type="predicted"/>
<dbReference type="Proteomes" id="UP001160301">
    <property type="component" value="Unassembled WGS sequence"/>
</dbReference>
<dbReference type="Gene3D" id="3.30.230.10">
    <property type="match status" value="1"/>
</dbReference>
<dbReference type="Gene3D" id="3.40.50.300">
    <property type="entry name" value="P-loop containing nucleotide triphosphate hydrolases"/>
    <property type="match status" value="1"/>
</dbReference>
<keyword evidence="1" id="KW-0812">Transmembrane</keyword>
<dbReference type="InterPro" id="IPR045006">
    <property type="entry name" value="CHLI-like"/>
</dbReference>
<evidence type="ECO:0000313" key="5">
    <source>
        <dbReference type="Proteomes" id="UP001160301"/>
    </source>
</evidence>
<feature type="transmembrane region" description="Helical" evidence="1">
    <location>
        <begin position="15"/>
        <end position="34"/>
    </location>
</feature>
<keyword evidence="1" id="KW-0472">Membrane</keyword>
<dbReference type="SUPFAM" id="SSF52540">
    <property type="entry name" value="P-loop containing nucleoside triphosphate hydrolases"/>
    <property type="match status" value="1"/>
</dbReference>
<dbReference type="InterPro" id="IPR004482">
    <property type="entry name" value="Mg_chelat-rel"/>
</dbReference>
<keyword evidence="1" id="KW-1133">Transmembrane helix</keyword>
<dbReference type="InterPro" id="IPR000523">
    <property type="entry name" value="Mg_chelatse_chII-like_cat_dom"/>
</dbReference>
<dbReference type="PANTHER" id="PTHR32039:SF7">
    <property type="entry name" value="COMPETENCE PROTEIN COMM"/>
    <property type="match status" value="1"/>
</dbReference>
<dbReference type="RefSeq" id="WP_136973066.1">
    <property type="nucleotide sequence ID" value="NZ_JARZHI010000107.1"/>
</dbReference>
<keyword evidence="5" id="KW-1185">Reference proteome</keyword>
<evidence type="ECO:0000313" key="4">
    <source>
        <dbReference type="EMBL" id="MDI1437126.1"/>
    </source>
</evidence>
<feature type="domain" description="Magnesium chelatase ChlI-like catalytic" evidence="2">
    <location>
        <begin position="194"/>
        <end position="399"/>
    </location>
</feature>
<evidence type="ECO:0000259" key="3">
    <source>
        <dbReference type="Pfam" id="PF13335"/>
    </source>
</evidence>
<evidence type="ECO:0000259" key="2">
    <source>
        <dbReference type="Pfam" id="PF01078"/>
    </source>
</evidence>
<protein>
    <submittedName>
        <fullName evidence="4">YifB family Mg chelatase-like AAA ATPase</fullName>
    </submittedName>
</protein>
<dbReference type="Pfam" id="PF13335">
    <property type="entry name" value="Mg_chelatase_C"/>
    <property type="match status" value="1"/>
</dbReference>
<dbReference type="InterPro" id="IPR027417">
    <property type="entry name" value="P-loop_NTPase"/>
</dbReference>
<dbReference type="InterPro" id="IPR014721">
    <property type="entry name" value="Ribsml_uS5_D2-typ_fold_subgr"/>
</dbReference>
<name>A0ABT6P940_9BACT</name>
<feature type="domain" description="Mg chelatase-related protein C-terminal" evidence="3">
    <location>
        <begin position="407"/>
        <end position="502"/>
    </location>
</feature>
<dbReference type="EMBL" id="JARZHI010000107">
    <property type="protein sequence ID" value="MDI1437126.1"/>
    <property type="molecule type" value="Genomic_DNA"/>
</dbReference>
<dbReference type="Pfam" id="PF01078">
    <property type="entry name" value="Mg_chelatase"/>
    <property type="match status" value="1"/>
</dbReference>
<organism evidence="4 5">
    <name type="scientific">Polyangium sorediatum</name>
    <dbReference type="NCBI Taxonomy" id="889274"/>
    <lineage>
        <taxon>Bacteria</taxon>
        <taxon>Pseudomonadati</taxon>
        <taxon>Myxococcota</taxon>
        <taxon>Polyangia</taxon>
        <taxon>Polyangiales</taxon>
        <taxon>Polyangiaceae</taxon>
        <taxon>Polyangium</taxon>
    </lineage>
</organism>
<dbReference type="Pfam" id="PF13541">
    <property type="entry name" value="ChlI"/>
    <property type="match status" value="1"/>
</dbReference>
<gene>
    <name evidence="4" type="ORF">QHF89_46905</name>
</gene>
<dbReference type="NCBIfam" id="TIGR00368">
    <property type="entry name" value="YifB family Mg chelatase-like AAA ATPase"/>
    <property type="match status" value="1"/>
</dbReference>
<comment type="caution">
    <text evidence="4">The sequence shown here is derived from an EMBL/GenBank/DDBJ whole genome shotgun (WGS) entry which is preliminary data.</text>
</comment>
<sequence>MGKHLQSEKCLRSEVLSISLTGLVASLVSIVVTIETGASMFQLVGLAEVSLRETKVRVRSALAQVGMRLDGYNITVKVCPADLRNDGVFDLAIATAVILAFEKKTLPGTVVLGELSLSGVRPVRGVLPALRGAASKGIQHAIVPRANLGEAASVPDLDVRVAGKLDAVQDYLRGACELERASVPFRPKQPGALDLSDMRGMASTRRAIEIAAAGQHSILFIGPPGAGITMASRRIPTILPPMSVDEALEVTSIHSVAGLLNSEQGLATNRPFRAPHHTVTPAGLVGGGEPVRPGEVSLAHGGVLFLDELPEFRRSSLALLETTLAQGEAVIIRGQIRTVFPARPFLVLATHACPCGFYRDAKRRCTCSVEQIRRHRERVHGPLFERVDMQIVVPPVDVAQLGGKAKGENSETVRNRVVAARTIQHARAARQKVASSLNTALNDRELERIAAPDAQGKRALEQSIERLGLSASLRAKVLRVARTIADLDRSEVIRAPHVAEAVLLAPVFGRG</sequence>
<accession>A0ABT6P940</accession>
<evidence type="ECO:0000256" key="1">
    <source>
        <dbReference type="SAM" id="Phobius"/>
    </source>
</evidence>